<dbReference type="PANTHER" id="PTHR42713:SF3">
    <property type="entry name" value="TRANSCRIPTIONAL REGULATORY PROTEIN HPTR"/>
    <property type="match status" value="1"/>
</dbReference>
<evidence type="ECO:0000256" key="4">
    <source>
        <dbReference type="ARBA" id="ARBA00023012"/>
    </source>
</evidence>
<dbReference type="Gene3D" id="3.40.50.2300">
    <property type="match status" value="1"/>
</dbReference>
<organism evidence="11 12">
    <name type="scientific">Paenibacillus thalictri</name>
    <dbReference type="NCBI Taxonomy" id="2527873"/>
    <lineage>
        <taxon>Bacteria</taxon>
        <taxon>Bacillati</taxon>
        <taxon>Bacillota</taxon>
        <taxon>Bacilli</taxon>
        <taxon>Bacillales</taxon>
        <taxon>Paenibacillaceae</taxon>
        <taxon>Paenibacillus</taxon>
    </lineage>
</organism>
<dbReference type="InterPro" id="IPR011006">
    <property type="entry name" value="CheY-like_superfamily"/>
</dbReference>
<dbReference type="InterPro" id="IPR009057">
    <property type="entry name" value="Homeodomain-like_sf"/>
</dbReference>
<dbReference type="PANTHER" id="PTHR42713">
    <property type="entry name" value="HISTIDINE KINASE-RELATED"/>
    <property type="match status" value="1"/>
</dbReference>
<proteinExistence type="predicted"/>
<evidence type="ECO:0000256" key="3">
    <source>
        <dbReference type="ARBA" id="ARBA00022553"/>
    </source>
</evidence>
<name>A0A4Q9DMI0_9BACL</name>
<evidence type="ECO:0000313" key="11">
    <source>
        <dbReference type="EMBL" id="TBL76522.1"/>
    </source>
</evidence>
<keyword evidence="6" id="KW-0238">DNA-binding</keyword>
<evidence type="ECO:0000256" key="1">
    <source>
        <dbReference type="ARBA" id="ARBA00004496"/>
    </source>
</evidence>
<dbReference type="Pfam" id="PF00072">
    <property type="entry name" value="Response_reg"/>
    <property type="match status" value="1"/>
</dbReference>
<evidence type="ECO:0000313" key="12">
    <source>
        <dbReference type="Proteomes" id="UP000293142"/>
    </source>
</evidence>
<feature type="modified residue" description="4-aspartylphosphate" evidence="8">
    <location>
        <position position="79"/>
    </location>
</feature>
<keyword evidence="12" id="KW-1185">Reference proteome</keyword>
<dbReference type="InterPro" id="IPR018060">
    <property type="entry name" value="HTH_AraC"/>
</dbReference>
<dbReference type="InterPro" id="IPR001789">
    <property type="entry name" value="Sig_transdc_resp-reg_receiver"/>
</dbReference>
<feature type="domain" description="HTH araC/xylS-type" evidence="9">
    <location>
        <begin position="471"/>
        <end position="569"/>
    </location>
</feature>
<dbReference type="GO" id="GO:0043565">
    <property type="term" value="F:sequence-specific DNA binding"/>
    <property type="evidence" value="ECO:0007669"/>
    <property type="project" value="InterPro"/>
</dbReference>
<feature type="domain" description="Response regulatory" evidence="10">
    <location>
        <begin position="27"/>
        <end position="144"/>
    </location>
</feature>
<evidence type="ECO:0000256" key="5">
    <source>
        <dbReference type="ARBA" id="ARBA00023015"/>
    </source>
</evidence>
<dbReference type="OrthoDB" id="9794370at2"/>
<dbReference type="Proteomes" id="UP000293142">
    <property type="component" value="Unassembled WGS sequence"/>
</dbReference>
<dbReference type="GO" id="GO:0003700">
    <property type="term" value="F:DNA-binding transcription factor activity"/>
    <property type="evidence" value="ECO:0007669"/>
    <property type="project" value="InterPro"/>
</dbReference>
<dbReference type="InterPro" id="IPR051552">
    <property type="entry name" value="HptR"/>
</dbReference>
<dbReference type="InterPro" id="IPR020449">
    <property type="entry name" value="Tscrpt_reg_AraC-type_HTH"/>
</dbReference>
<keyword evidence="2" id="KW-0963">Cytoplasm</keyword>
<evidence type="ECO:0000256" key="2">
    <source>
        <dbReference type="ARBA" id="ARBA00022490"/>
    </source>
</evidence>
<dbReference type="SMART" id="SM00342">
    <property type="entry name" value="HTH_ARAC"/>
    <property type="match status" value="1"/>
</dbReference>
<accession>A0A4Q9DMI0</accession>
<keyword evidence="4" id="KW-0902">Two-component regulatory system</keyword>
<protein>
    <submittedName>
        <fullName evidence="11">Response regulator</fullName>
    </submittedName>
</protein>
<dbReference type="InterPro" id="IPR018062">
    <property type="entry name" value="HTH_AraC-typ_CS"/>
</dbReference>
<sequence>MGALVQSSYCPCSSSKRKRRGERPMFNLLIVDDEKHLVDSMADTISWGKYGIQEVFKAYSAVEALETIKIWPVHIVVTDIRMPGMNGMELIGKLAEQWSHIQIIILSGHADFQYARTAMKHKIAEYLLKPVNDEDITEAVSKVSARLTAELDSYRLRLKQQQLMNQNLPLMRANLLSDLLHGKRMHPSLIDDLRDTYGIPFAREDAVSIVLIRMEGKLAQFDYSDRQLMEFSVINMMQEVFADDFYIWHSKEVHDYLVILIKSKQDALVAGHSGEKERWLHRVISERAEQLQRAVQFYLQGSISILISRPFEFPRSLLEAYRRCVTRFRNQVGTVQGIFLNVDEMETKRAEAQSLVVLYEPLTMSQMMDLGKWVDAKAKLADIVEELQSKWPASHEHLLEVYYSLAHAFLHFMHSNGLQLAQVHEHVAGQINEYSPILSVSQLQGWAERLLTKLEVMTDTISRDGRSQIVKLVNQYIETHLGIDISLQTIADHVRFNAAYLSKIYKLETGEGISEYALRLRMDKAMYLLKQPHYKIYEISELLGYQNPQYFSKLFKREYGCTPQEFRDKLQ</sequence>
<dbReference type="PROSITE" id="PS50110">
    <property type="entry name" value="RESPONSE_REGULATORY"/>
    <property type="match status" value="1"/>
</dbReference>
<dbReference type="PRINTS" id="PR00032">
    <property type="entry name" value="HTHARAC"/>
</dbReference>
<dbReference type="SUPFAM" id="SSF52172">
    <property type="entry name" value="CheY-like"/>
    <property type="match status" value="1"/>
</dbReference>
<keyword evidence="3 8" id="KW-0597">Phosphoprotein</keyword>
<keyword evidence="5" id="KW-0805">Transcription regulation</keyword>
<evidence type="ECO:0000259" key="9">
    <source>
        <dbReference type="PROSITE" id="PS01124"/>
    </source>
</evidence>
<evidence type="ECO:0000256" key="6">
    <source>
        <dbReference type="ARBA" id="ARBA00023125"/>
    </source>
</evidence>
<keyword evidence="7" id="KW-0804">Transcription</keyword>
<comment type="caution">
    <text evidence="11">The sequence shown here is derived from an EMBL/GenBank/DDBJ whole genome shotgun (WGS) entry which is preliminary data.</text>
</comment>
<evidence type="ECO:0000256" key="7">
    <source>
        <dbReference type="ARBA" id="ARBA00023163"/>
    </source>
</evidence>
<dbReference type="SUPFAM" id="SSF46689">
    <property type="entry name" value="Homeodomain-like"/>
    <property type="match status" value="1"/>
</dbReference>
<dbReference type="PROSITE" id="PS01124">
    <property type="entry name" value="HTH_ARAC_FAMILY_2"/>
    <property type="match status" value="1"/>
</dbReference>
<dbReference type="AlphaFoldDB" id="A0A4Q9DMI0"/>
<dbReference type="GO" id="GO:0005737">
    <property type="term" value="C:cytoplasm"/>
    <property type="evidence" value="ECO:0007669"/>
    <property type="project" value="UniProtKB-SubCell"/>
</dbReference>
<dbReference type="GO" id="GO:0000160">
    <property type="term" value="P:phosphorelay signal transduction system"/>
    <property type="evidence" value="ECO:0007669"/>
    <property type="project" value="UniProtKB-KW"/>
</dbReference>
<evidence type="ECO:0000259" key="10">
    <source>
        <dbReference type="PROSITE" id="PS50110"/>
    </source>
</evidence>
<dbReference type="EMBL" id="SIRE01000013">
    <property type="protein sequence ID" value="TBL76522.1"/>
    <property type="molecule type" value="Genomic_DNA"/>
</dbReference>
<dbReference type="Pfam" id="PF12833">
    <property type="entry name" value="HTH_18"/>
    <property type="match status" value="1"/>
</dbReference>
<comment type="subcellular location">
    <subcellularLocation>
        <location evidence="1">Cytoplasm</location>
    </subcellularLocation>
</comment>
<dbReference type="PROSITE" id="PS00041">
    <property type="entry name" value="HTH_ARAC_FAMILY_1"/>
    <property type="match status" value="1"/>
</dbReference>
<evidence type="ECO:0000256" key="8">
    <source>
        <dbReference type="PROSITE-ProRule" id="PRU00169"/>
    </source>
</evidence>
<gene>
    <name evidence="11" type="ORF">EYB31_18995</name>
</gene>
<dbReference type="Gene3D" id="1.10.10.60">
    <property type="entry name" value="Homeodomain-like"/>
    <property type="match status" value="2"/>
</dbReference>
<dbReference type="CDD" id="cd17536">
    <property type="entry name" value="REC_YesN-like"/>
    <property type="match status" value="1"/>
</dbReference>
<dbReference type="SMART" id="SM00448">
    <property type="entry name" value="REC"/>
    <property type="match status" value="1"/>
</dbReference>
<reference evidence="11 12" key="1">
    <citation type="submission" date="2019-02" db="EMBL/GenBank/DDBJ databases">
        <title>Paenibacillus sp. nov., isolated from surface-sterilized tissue of Thalictrum simplex L.</title>
        <authorList>
            <person name="Tuo L."/>
        </authorList>
    </citation>
    <scope>NUCLEOTIDE SEQUENCE [LARGE SCALE GENOMIC DNA]</scope>
    <source>
        <strain evidence="11 12">N2SHLJ1</strain>
    </source>
</reference>